<sequence length="262" mass="28247">MHRRGFLITTALTVLGLAGCASPNSARTGTSSSEPTAATPQNRRFAAPTGVVKAAVPHGTVYALPGKGRNLALTVDDGADAAVVAAYAKFCADTGMRITCFVNGVNRGWTDSRPVLAPMVESGQVFLANHTWSHPDLRALTSVQVSDQVTRNEKFLRSTYGVSGRPFLRPPFGYYNAALARQLSDLGYPAITMWLGSLSDASVIAPERVVFHAKQWFLPQHLVIGHANHPAVTHVYGQLVDIIRERNLRPVTLADVFDVTAQ</sequence>
<evidence type="ECO:0000256" key="1">
    <source>
        <dbReference type="ARBA" id="ARBA00022723"/>
    </source>
</evidence>
<feature type="region of interest" description="Disordered" evidence="5">
    <location>
        <begin position="23"/>
        <end position="44"/>
    </location>
</feature>
<dbReference type="EMBL" id="UESZ01000001">
    <property type="protein sequence ID" value="SSA33696.1"/>
    <property type="molecule type" value="Genomic_DNA"/>
</dbReference>
<dbReference type="Pfam" id="PF01522">
    <property type="entry name" value="Polysacc_deac_1"/>
    <property type="match status" value="1"/>
</dbReference>
<feature type="signal peptide" evidence="6">
    <location>
        <begin position="1"/>
        <end position="26"/>
    </location>
</feature>
<gene>
    <name evidence="8" type="ORF">SAMN04489750_0982</name>
</gene>
<dbReference type="OrthoDB" id="9797391at2"/>
<dbReference type="GO" id="GO:0046872">
    <property type="term" value="F:metal ion binding"/>
    <property type="evidence" value="ECO:0007669"/>
    <property type="project" value="UniProtKB-KW"/>
</dbReference>
<dbReference type="InterPro" id="IPR002509">
    <property type="entry name" value="NODB_dom"/>
</dbReference>
<dbReference type="Gene3D" id="3.20.20.370">
    <property type="entry name" value="Glycoside hydrolase/deacetylase"/>
    <property type="match status" value="1"/>
</dbReference>
<evidence type="ECO:0000256" key="3">
    <source>
        <dbReference type="ARBA" id="ARBA00022801"/>
    </source>
</evidence>
<organism evidence="8 9">
    <name type="scientific">Branchiibius hedensis</name>
    <dbReference type="NCBI Taxonomy" id="672460"/>
    <lineage>
        <taxon>Bacteria</taxon>
        <taxon>Bacillati</taxon>
        <taxon>Actinomycetota</taxon>
        <taxon>Actinomycetes</taxon>
        <taxon>Micrococcales</taxon>
        <taxon>Dermacoccaceae</taxon>
        <taxon>Branchiibius</taxon>
    </lineage>
</organism>
<dbReference type="GO" id="GO:0005975">
    <property type="term" value="P:carbohydrate metabolic process"/>
    <property type="evidence" value="ECO:0007669"/>
    <property type="project" value="InterPro"/>
</dbReference>
<keyword evidence="3" id="KW-0378">Hydrolase</keyword>
<reference evidence="9" key="1">
    <citation type="submission" date="2016-10" db="EMBL/GenBank/DDBJ databases">
        <authorList>
            <person name="Varghese N."/>
            <person name="Submissions S."/>
        </authorList>
    </citation>
    <scope>NUCLEOTIDE SEQUENCE [LARGE SCALE GENOMIC DNA]</scope>
    <source>
        <strain evidence="9">DSM 22951</strain>
    </source>
</reference>
<evidence type="ECO:0000256" key="2">
    <source>
        <dbReference type="ARBA" id="ARBA00022729"/>
    </source>
</evidence>
<evidence type="ECO:0000313" key="9">
    <source>
        <dbReference type="Proteomes" id="UP000250028"/>
    </source>
</evidence>
<dbReference type="GO" id="GO:0016810">
    <property type="term" value="F:hydrolase activity, acting on carbon-nitrogen (but not peptide) bonds"/>
    <property type="evidence" value="ECO:0007669"/>
    <property type="project" value="InterPro"/>
</dbReference>
<keyword evidence="2 6" id="KW-0732">Signal</keyword>
<dbReference type="AlphaFoldDB" id="A0A2Y8ZQN3"/>
<keyword evidence="1" id="KW-0479">Metal-binding</keyword>
<dbReference type="PROSITE" id="PS51677">
    <property type="entry name" value="NODB"/>
    <property type="match status" value="1"/>
</dbReference>
<feature type="domain" description="NodB homology" evidence="7">
    <location>
        <begin position="69"/>
        <end position="262"/>
    </location>
</feature>
<evidence type="ECO:0000256" key="6">
    <source>
        <dbReference type="SAM" id="SignalP"/>
    </source>
</evidence>
<keyword evidence="9" id="KW-1185">Reference proteome</keyword>
<evidence type="ECO:0000256" key="4">
    <source>
        <dbReference type="ARBA" id="ARBA00023277"/>
    </source>
</evidence>
<dbReference type="PROSITE" id="PS51257">
    <property type="entry name" value="PROKAR_LIPOPROTEIN"/>
    <property type="match status" value="1"/>
</dbReference>
<keyword evidence="4" id="KW-0119">Carbohydrate metabolism</keyword>
<feature type="compositionally biased region" description="Polar residues" evidence="5">
    <location>
        <begin position="23"/>
        <end position="42"/>
    </location>
</feature>
<feature type="chain" id="PRO_5016142982" evidence="6">
    <location>
        <begin position="27"/>
        <end position="262"/>
    </location>
</feature>
<dbReference type="SUPFAM" id="SSF88713">
    <property type="entry name" value="Glycoside hydrolase/deacetylase"/>
    <property type="match status" value="1"/>
</dbReference>
<proteinExistence type="predicted"/>
<dbReference type="InterPro" id="IPR011330">
    <property type="entry name" value="Glyco_hydro/deAcase_b/a-brl"/>
</dbReference>
<name>A0A2Y8ZQN3_9MICO</name>
<evidence type="ECO:0000256" key="5">
    <source>
        <dbReference type="SAM" id="MobiDB-lite"/>
    </source>
</evidence>
<evidence type="ECO:0000313" key="8">
    <source>
        <dbReference type="EMBL" id="SSA33696.1"/>
    </source>
</evidence>
<dbReference type="PANTHER" id="PTHR46471:SF6">
    <property type="entry name" value="GLYCOSYL HYDROLASE"/>
    <property type="match status" value="1"/>
</dbReference>
<accession>A0A2Y8ZQN3</accession>
<evidence type="ECO:0000259" key="7">
    <source>
        <dbReference type="PROSITE" id="PS51677"/>
    </source>
</evidence>
<dbReference type="Proteomes" id="UP000250028">
    <property type="component" value="Unassembled WGS sequence"/>
</dbReference>
<protein>
    <submittedName>
        <fullName evidence="8">Peptidoglycan/xylan/chitin deacetylase, PgdA/CDA1 family</fullName>
    </submittedName>
</protein>
<dbReference type="PANTHER" id="PTHR46471">
    <property type="entry name" value="CHITIN DEACETYLASE"/>
    <property type="match status" value="1"/>
</dbReference>